<reference evidence="3" key="1">
    <citation type="submission" date="2022-11" db="EMBL/GenBank/DDBJ databases">
        <authorList>
            <person name="Kikuchi T."/>
        </authorList>
    </citation>
    <scope>NUCLEOTIDE SEQUENCE</scope>
    <source>
        <strain evidence="3">PS1010</strain>
    </source>
</reference>
<dbReference type="InterPro" id="IPR016187">
    <property type="entry name" value="CTDL_fold"/>
</dbReference>
<sequence length="601" mass="68858">MSKLRAPRLLFLLLLAVLVKISWQFVRDESFLRFCETAGSTRKLTLVQDAKSVEADTCEVLWKQFPASSDEEAKMYCKNWGPYSLLDYKMEDGKTWCKYENIYSCDTGYTQINGLCYKRMGHVKVVENEGAKAICEKESRVNRRGKTVKSEVIKLYDLDLIRLIEAFFADITQFLVQNNDVLDEYVEFDGGDSKSNHHSRYIVAVGTATHYNVGPGTLIRLSATSTSRIPSQVFCQYQPDETPLSFGVKARMIVPYYYPSVRNGPMTAWRTANHYSLMRHGRGVHPVDLCSKSLSAITGSDGGDVWNATIVNAARLTTEFKNEFVKSYAPVYHCCYSYYHFYDEDHKYTKYGEAERHVYLSRDYSDKICYAKPEVNNDFSIRKTYVGCKGELQRDTVRSESSFIFTPEKMNDLDITEQNQRVNDAPLLCSIYYRLSDKPTKCLSGWIPHTRKNGQNVCFGGHIPQFMSYSNATQWCRTLGGELATFSDQDEIKIIHSIAAPHIHSVWIGMRAQPDCAARSTNRDGHCGLLNYGFWDNEYGDSSKEVMELVAATWEPSDDDQVKEHQCVQYYPKRKTIYDYYCSGTRDAAYPMCISGYQLYD</sequence>
<organism evidence="3 4">
    <name type="scientific">Caenorhabditis angaria</name>
    <dbReference type="NCBI Taxonomy" id="860376"/>
    <lineage>
        <taxon>Eukaryota</taxon>
        <taxon>Metazoa</taxon>
        <taxon>Ecdysozoa</taxon>
        <taxon>Nematoda</taxon>
        <taxon>Chromadorea</taxon>
        <taxon>Rhabditida</taxon>
        <taxon>Rhabditina</taxon>
        <taxon>Rhabditomorpha</taxon>
        <taxon>Rhabditoidea</taxon>
        <taxon>Rhabditidae</taxon>
        <taxon>Peloderinae</taxon>
        <taxon>Caenorhabditis</taxon>
    </lineage>
</organism>
<dbReference type="PROSITE" id="PS50041">
    <property type="entry name" value="C_TYPE_LECTIN_2"/>
    <property type="match status" value="1"/>
</dbReference>
<dbReference type="SMART" id="SM00034">
    <property type="entry name" value="CLECT"/>
    <property type="match status" value="1"/>
</dbReference>
<accession>A0A9P1MXX7</accession>
<proteinExistence type="predicted"/>
<comment type="caution">
    <text evidence="3">The sequence shown here is derived from an EMBL/GenBank/DDBJ whole genome shotgun (WGS) entry which is preliminary data.</text>
</comment>
<dbReference type="SUPFAM" id="SSF56436">
    <property type="entry name" value="C-type lectin-like"/>
    <property type="match status" value="1"/>
</dbReference>
<feature type="domain" description="C-type lectin" evidence="2">
    <location>
        <begin position="454"/>
        <end position="568"/>
    </location>
</feature>
<evidence type="ECO:0000313" key="3">
    <source>
        <dbReference type="EMBL" id="CAI5443752.1"/>
    </source>
</evidence>
<dbReference type="PANTHER" id="PTHR47753:SF4">
    <property type="entry name" value="C-TYPE LECTIN DOMAIN-CONTAINING PROTEIN"/>
    <property type="match status" value="1"/>
</dbReference>
<dbReference type="InterPro" id="IPR001304">
    <property type="entry name" value="C-type_lectin-like"/>
</dbReference>
<dbReference type="CDD" id="cd00037">
    <property type="entry name" value="CLECT"/>
    <property type="match status" value="1"/>
</dbReference>
<dbReference type="PANTHER" id="PTHR47753">
    <property type="entry name" value="C-TYPE LECTIN-RELATED"/>
    <property type="match status" value="1"/>
</dbReference>
<dbReference type="InterPro" id="IPR016186">
    <property type="entry name" value="C-type_lectin-like/link_sf"/>
</dbReference>
<dbReference type="Pfam" id="PF00059">
    <property type="entry name" value="Lectin_C"/>
    <property type="match status" value="1"/>
</dbReference>
<feature type="chain" id="PRO_5040266527" description="C-type lectin domain-containing protein" evidence="1">
    <location>
        <begin position="25"/>
        <end position="601"/>
    </location>
</feature>
<evidence type="ECO:0000259" key="2">
    <source>
        <dbReference type="PROSITE" id="PS50041"/>
    </source>
</evidence>
<dbReference type="Proteomes" id="UP001152747">
    <property type="component" value="Unassembled WGS sequence"/>
</dbReference>
<dbReference type="AlphaFoldDB" id="A0A9P1MXX7"/>
<dbReference type="EMBL" id="CANHGI010000002">
    <property type="protein sequence ID" value="CAI5443752.1"/>
    <property type="molecule type" value="Genomic_DNA"/>
</dbReference>
<gene>
    <name evidence="3" type="ORF">CAMP_LOCUS6389</name>
</gene>
<dbReference type="OrthoDB" id="5858677at2759"/>
<protein>
    <recommendedName>
        <fullName evidence="2">C-type lectin domain-containing protein</fullName>
    </recommendedName>
</protein>
<keyword evidence="4" id="KW-1185">Reference proteome</keyword>
<evidence type="ECO:0000256" key="1">
    <source>
        <dbReference type="SAM" id="SignalP"/>
    </source>
</evidence>
<feature type="signal peptide" evidence="1">
    <location>
        <begin position="1"/>
        <end position="24"/>
    </location>
</feature>
<dbReference type="Gene3D" id="3.10.100.10">
    <property type="entry name" value="Mannose-Binding Protein A, subunit A"/>
    <property type="match status" value="1"/>
</dbReference>
<name>A0A9P1MXX7_9PELO</name>
<keyword evidence="1" id="KW-0732">Signal</keyword>
<evidence type="ECO:0000313" key="4">
    <source>
        <dbReference type="Proteomes" id="UP001152747"/>
    </source>
</evidence>